<comment type="caution">
    <text evidence="3">The sequence shown here is derived from an EMBL/GenBank/DDBJ whole genome shotgun (WGS) entry which is preliminary data.</text>
</comment>
<dbReference type="InterPro" id="IPR025724">
    <property type="entry name" value="GAG-pre-integrase_dom"/>
</dbReference>
<evidence type="ECO:0008006" key="5">
    <source>
        <dbReference type="Google" id="ProtNLM"/>
    </source>
</evidence>
<protein>
    <recommendedName>
        <fullName evidence="5">GAG-pre-integrase domain-containing protein</fullName>
    </recommendedName>
</protein>
<dbReference type="AlphaFoldDB" id="A0AAV1TPQ4"/>
<dbReference type="EMBL" id="CAKLBY020000074">
    <property type="protein sequence ID" value="CAK7924331.1"/>
    <property type="molecule type" value="Genomic_DNA"/>
</dbReference>
<gene>
    <name evidence="3" type="ORF">PM001_LOCUS9481</name>
</gene>
<dbReference type="InterPro" id="IPR054722">
    <property type="entry name" value="PolX-like_BBD"/>
</dbReference>
<feature type="domain" description="GAG-pre-integrase" evidence="1">
    <location>
        <begin position="118"/>
        <end position="168"/>
    </location>
</feature>
<accession>A0AAV1TPQ4</accession>
<sequence>MKNYQKVSPVDVHSAKDGVVQAVGKGDIIISMRTKHDVKKNVLIGVWHIPKLTRNLFSVGRFTKDIGLVTFESDGCFAKSKSVKWQLGTRKGKGLFRLCMTPLMPDEENVLSSTGFNGTNRPYLWHPRLGHVGHDGLDFIVKKGYGIGINVTSVQRWDMCQGCALGKQT</sequence>
<reference evidence="3" key="1">
    <citation type="submission" date="2024-01" db="EMBL/GenBank/DDBJ databases">
        <authorList>
            <person name="Webb A."/>
        </authorList>
    </citation>
    <scope>NUCLEOTIDE SEQUENCE</scope>
    <source>
        <strain evidence="3">Pm1</strain>
    </source>
</reference>
<feature type="domain" description="Retrovirus-related Pol polyprotein from transposon TNT 1-94-like beta-barrel" evidence="2">
    <location>
        <begin position="2"/>
        <end position="64"/>
    </location>
</feature>
<dbReference type="Pfam" id="PF22936">
    <property type="entry name" value="Pol_BBD"/>
    <property type="match status" value="1"/>
</dbReference>
<dbReference type="Proteomes" id="UP001162060">
    <property type="component" value="Unassembled WGS sequence"/>
</dbReference>
<evidence type="ECO:0000313" key="4">
    <source>
        <dbReference type="Proteomes" id="UP001162060"/>
    </source>
</evidence>
<name>A0AAV1TPQ4_9STRA</name>
<dbReference type="Pfam" id="PF13976">
    <property type="entry name" value="gag_pre-integrs"/>
    <property type="match status" value="1"/>
</dbReference>
<evidence type="ECO:0000259" key="2">
    <source>
        <dbReference type="Pfam" id="PF22936"/>
    </source>
</evidence>
<proteinExistence type="predicted"/>
<organism evidence="3 4">
    <name type="scientific">Peronospora matthiolae</name>
    <dbReference type="NCBI Taxonomy" id="2874970"/>
    <lineage>
        <taxon>Eukaryota</taxon>
        <taxon>Sar</taxon>
        <taxon>Stramenopiles</taxon>
        <taxon>Oomycota</taxon>
        <taxon>Peronosporomycetes</taxon>
        <taxon>Peronosporales</taxon>
        <taxon>Peronosporaceae</taxon>
        <taxon>Peronospora</taxon>
    </lineage>
</organism>
<evidence type="ECO:0000259" key="1">
    <source>
        <dbReference type="Pfam" id="PF13976"/>
    </source>
</evidence>
<evidence type="ECO:0000313" key="3">
    <source>
        <dbReference type="EMBL" id="CAK7924331.1"/>
    </source>
</evidence>